<protein>
    <submittedName>
        <fullName evidence="2">Uncharacterized protein</fullName>
    </submittedName>
</protein>
<keyword evidence="1" id="KW-1133">Transmembrane helix</keyword>
<dbReference type="HOGENOM" id="CLU_073252_0_0_2"/>
<evidence type="ECO:0000313" key="2">
    <source>
        <dbReference type="EMBL" id="ADM28778.1"/>
    </source>
</evidence>
<dbReference type="BioCyc" id="IAGG583356:GHAH-1975-MONOMER"/>
<dbReference type="STRING" id="583356.Igag_1987"/>
<accession>E0STJ2</accession>
<dbReference type="EMBL" id="CP002098">
    <property type="protein sequence ID" value="ADM28778.1"/>
    <property type="molecule type" value="Genomic_DNA"/>
</dbReference>
<evidence type="ECO:0000313" key="3">
    <source>
        <dbReference type="Proteomes" id="UP000001304"/>
    </source>
</evidence>
<reference evidence="2 3" key="1">
    <citation type="journal article" date="2010" name="Stand. Genomic Sci.">
        <title>Complete genome sequence of Ignisphaera aggregans type strain (AQ1.S1).</title>
        <authorList>
            <person name="Goker M."/>
            <person name="Held B."/>
            <person name="Lapidus A."/>
            <person name="Nolan M."/>
            <person name="Spring S."/>
            <person name="Yasawong M."/>
            <person name="Lucas S."/>
            <person name="Glavina Del Rio T."/>
            <person name="Tice H."/>
            <person name="Cheng J.F."/>
            <person name="Goodwin L."/>
            <person name="Tapia R."/>
            <person name="Pitluck S."/>
            <person name="Liolios K."/>
            <person name="Ivanova N."/>
            <person name="Mavromatis K."/>
            <person name="Mikhailova N."/>
            <person name="Pati A."/>
            <person name="Chen A."/>
            <person name="Palaniappan K."/>
            <person name="Brambilla E."/>
            <person name="Land M."/>
            <person name="Hauser L."/>
            <person name="Chang Y.J."/>
            <person name="Jeffries C.D."/>
            <person name="Brettin T."/>
            <person name="Detter J.C."/>
            <person name="Han C."/>
            <person name="Rohde M."/>
            <person name="Sikorski J."/>
            <person name="Woyke T."/>
            <person name="Bristow J."/>
            <person name="Eisen J.A."/>
            <person name="Markowitz V."/>
            <person name="Hugenholtz P."/>
            <person name="Kyrpides N.C."/>
            <person name="Klenk H.P."/>
        </authorList>
    </citation>
    <scope>NUCLEOTIDE SEQUENCE [LARGE SCALE GENOMIC DNA]</scope>
    <source>
        <strain evidence="3">DSM 17230 / JCM 13409 / AQ1.S1</strain>
    </source>
</reference>
<dbReference type="Proteomes" id="UP000001304">
    <property type="component" value="Chromosome"/>
</dbReference>
<dbReference type="AlphaFoldDB" id="E0STJ2"/>
<dbReference type="KEGG" id="iag:Igag_1987"/>
<evidence type="ECO:0000256" key="1">
    <source>
        <dbReference type="SAM" id="Phobius"/>
    </source>
</evidence>
<gene>
    <name evidence="2" type="ordered locus">Igag_1987</name>
</gene>
<proteinExistence type="predicted"/>
<keyword evidence="3" id="KW-1185">Reference proteome</keyword>
<organism evidence="2 3">
    <name type="scientific">Ignisphaera aggregans (strain DSM 17230 / JCM 13409 / AQ1.S1)</name>
    <dbReference type="NCBI Taxonomy" id="583356"/>
    <lineage>
        <taxon>Archaea</taxon>
        <taxon>Thermoproteota</taxon>
        <taxon>Thermoprotei</taxon>
        <taxon>Desulfurococcales</taxon>
        <taxon>Desulfurococcaceae</taxon>
        <taxon>Ignisphaera</taxon>
    </lineage>
</organism>
<feature type="transmembrane region" description="Helical" evidence="1">
    <location>
        <begin position="215"/>
        <end position="242"/>
    </location>
</feature>
<keyword evidence="1" id="KW-0812">Transmembrane</keyword>
<keyword evidence="1" id="KW-0472">Membrane</keyword>
<name>E0STJ2_IGNAA</name>
<sequence>MNVTWVNQMMEFGGKACSDCSCMQRRYVSCNALQRLTSMWSTTRVGRGSLELLKVTVYDEDFSFYVTGLQSQAQLVQPEHCDDNYTSKQGEHLRDRVNIDPRDDKAQPVADVVFLVNKTTLADHYRLLGEVLDEIRRNDTTSWIWNKAKIELNELAKKIERDLAEYNAVGIGIATVMDEVTVCVFPLQWPYIITFECLDLRASQLQLVYECCASLYAAVVGCTLGCIGSVYGCISCIIFAVYGLWGALNSCYHDCPAMDVCLAVDLIFWRIAIACARLW</sequence>